<dbReference type="Proteomes" id="UP000003240">
    <property type="component" value="Unassembled WGS sequence"/>
</dbReference>
<name>F7NPG3_9FIRM</name>
<dbReference type="AlphaFoldDB" id="F7NPG3"/>
<comment type="caution">
    <text evidence="1">The sequence shown here is derived from an EMBL/GenBank/DDBJ whole genome shotgun (WGS) entry which is preliminary data.</text>
</comment>
<evidence type="ECO:0000313" key="1">
    <source>
        <dbReference type="EMBL" id="EGO62125.1"/>
    </source>
</evidence>
<dbReference type="EMBL" id="AFGF01000241">
    <property type="protein sequence ID" value="EGO62125.1"/>
    <property type="molecule type" value="Genomic_DNA"/>
</dbReference>
<dbReference type="STRING" id="1009370.ALO_20042"/>
<proteinExistence type="predicted"/>
<protein>
    <submittedName>
        <fullName evidence="1">Uncharacterized protein</fullName>
    </submittedName>
</protein>
<reference evidence="1 2" key="1">
    <citation type="journal article" date="2011" name="EMBO J.">
        <title>Structural diversity of bacterial flagellar motors.</title>
        <authorList>
            <person name="Chen S."/>
            <person name="Beeby M."/>
            <person name="Murphy G.E."/>
            <person name="Leadbetter J.R."/>
            <person name="Hendrixson D.R."/>
            <person name="Briegel A."/>
            <person name="Li Z."/>
            <person name="Shi J."/>
            <person name="Tocheva E.I."/>
            <person name="Muller A."/>
            <person name="Dobro M.J."/>
            <person name="Jensen G.J."/>
        </authorList>
    </citation>
    <scope>NUCLEOTIDE SEQUENCE [LARGE SCALE GENOMIC DNA]</scope>
    <source>
        <strain evidence="1 2">DSM 6540</strain>
    </source>
</reference>
<gene>
    <name evidence="1" type="ORF">ALO_20042</name>
</gene>
<accession>F7NPG3</accession>
<organism evidence="1 2">
    <name type="scientific">Acetonema longum DSM 6540</name>
    <dbReference type="NCBI Taxonomy" id="1009370"/>
    <lineage>
        <taxon>Bacteria</taxon>
        <taxon>Bacillati</taxon>
        <taxon>Bacillota</taxon>
        <taxon>Negativicutes</taxon>
        <taxon>Acetonemataceae</taxon>
        <taxon>Acetonema</taxon>
    </lineage>
</organism>
<evidence type="ECO:0000313" key="2">
    <source>
        <dbReference type="Proteomes" id="UP000003240"/>
    </source>
</evidence>
<keyword evidence="2" id="KW-1185">Reference proteome</keyword>
<dbReference type="OrthoDB" id="1707630at2"/>
<dbReference type="RefSeq" id="WP_004573555.1">
    <property type="nucleotide sequence ID" value="NZ_AFGF01000241.1"/>
</dbReference>
<sequence>MTNEEFQKLVLEKLDKMDSRQEALENQVAAFQQFTVDQFSKLDKKITKTNLVIENKIQPAIKALAEGQTQQQGQLDRIEAKVSDHEEIIFKRIK</sequence>